<dbReference type="InterPro" id="IPR052618">
    <property type="entry name" value="ComplexI_NDUFA12"/>
</dbReference>
<dbReference type="OMA" id="TAQWHQW"/>
<accession>A0A2N6NX48</accession>
<dbReference type="GO" id="GO:0005739">
    <property type="term" value="C:mitochondrion"/>
    <property type="evidence" value="ECO:0007669"/>
    <property type="project" value="TreeGrafter"/>
</dbReference>
<protein>
    <submittedName>
        <fullName evidence="3">NADH-ubiquinone oxidoreductase assembly factor N7BML</fullName>
    </submittedName>
</protein>
<dbReference type="GO" id="GO:0045271">
    <property type="term" value="C:respiratory chain complex I"/>
    <property type="evidence" value="ECO:0007669"/>
    <property type="project" value="InterPro"/>
</dbReference>
<comment type="caution">
    <text evidence="3">The sequence shown here is derived from an EMBL/GenBank/DDBJ whole genome shotgun (WGS) entry which is preliminary data.</text>
</comment>
<name>A0A2N6NX48_BEABA</name>
<comment type="similarity">
    <text evidence="1">Belongs to the complex I NDUFA12 subunit family.</text>
</comment>
<dbReference type="AlphaFoldDB" id="A0A2N6NX48"/>
<evidence type="ECO:0000313" key="4">
    <source>
        <dbReference type="Proteomes" id="UP000235728"/>
    </source>
</evidence>
<dbReference type="Proteomes" id="UP000235728">
    <property type="component" value="Unassembled WGS sequence"/>
</dbReference>
<dbReference type="PANTHER" id="PTHR32470">
    <property type="entry name" value="ADH DEHYDROGENASE [UBIQUINONE] 1 ALPHA SUBCOMPLEX ASSEMBLY FACTOR 2"/>
    <property type="match status" value="1"/>
</dbReference>
<sequence>MAGNPIGPIGQAWLKWKSLRLPWRKRFLVGFDLQGNTYWEFRLTTRGTGEAAPNGLGEVERWRRIVQYPRGTHLSSVKVGPLWHQWLRYTRRDPPSLDEQRGDVVRRARMKQLAADADARWAAKPRVMEDPFPGQKAALPTAAAAAAAAAAEEEAATMTTKTSAREPVTLRAESKQKGKTLRDEAEDGAEEAVDPKDPWKQARTRGPSEEWQPQAWSPKSRK</sequence>
<evidence type="ECO:0000313" key="3">
    <source>
        <dbReference type="EMBL" id="PMB71840.1"/>
    </source>
</evidence>
<feature type="region of interest" description="Disordered" evidence="2">
    <location>
        <begin position="150"/>
        <end position="222"/>
    </location>
</feature>
<dbReference type="GO" id="GO:0032981">
    <property type="term" value="P:mitochondrial respiratory chain complex I assembly"/>
    <property type="evidence" value="ECO:0007669"/>
    <property type="project" value="TreeGrafter"/>
</dbReference>
<proteinExistence type="inferred from homology"/>
<evidence type="ECO:0000256" key="2">
    <source>
        <dbReference type="SAM" id="MobiDB-lite"/>
    </source>
</evidence>
<keyword evidence="3" id="KW-0830">Ubiquinone</keyword>
<reference evidence="3 4" key="1">
    <citation type="journal article" date="2016" name="Appl. Microbiol. Biotechnol.">
        <title>Characterization of T-DNA insertion mutants with decreased virulence in the entomopathogenic fungus Beauveria bassiana JEF-007.</title>
        <authorList>
            <person name="Kim S."/>
            <person name="Lee S.J."/>
            <person name="Nai Y.S."/>
            <person name="Yu J.S."/>
            <person name="Lee M.R."/>
            <person name="Yang Y.T."/>
            <person name="Kim J.S."/>
        </authorList>
    </citation>
    <scope>NUCLEOTIDE SEQUENCE [LARGE SCALE GENOMIC DNA]</scope>
    <source>
        <strain evidence="3 4">JEF-007</strain>
    </source>
</reference>
<evidence type="ECO:0000256" key="1">
    <source>
        <dbReference type="ARBA" id="ARBA00007355"/>
    </source>
</evidence>
<dbReference type="InterPro" id="IPR007763">
    <property type="entry name" value="NDUFA12"/>
</dbReference>
<organism evidence="3 4">
    <name type="scientific">Beauveria bassiana</name>
    <name type="common">White muscardine disease fungus</name>
    <name type="synonym">Tritirachium shiotae</name>
    <dbReference type="NCBI Taxonomy" id="176275"/>
    <lineage>
        <taxon>Eukaryota</taxon>
        <taxon>Fungi</taxon>
        <taxon>Dikarya</taxon>
        <taxon>Ascomycota</taxon>
        <taxon>Pezizomycotina</taxon>
        <taxon>Sordariomycetes</taxon>
        <taxon>Hypocreomycetidae</taxon>
        <taxon>Hypocreales</taxon>
        <taxon>Cordycipitaceae</taxon>
        <taxon>Beauveria</taxon>
    </lineage>
</organism>
<feature type="compositionally biased region" description="Basic and acidic residues" evidence="2">
    <location>
        <begin position="172"/>
        <end position="183"/>
    </location>
</feature>
<feature type="compositionally biased region" description="Low complexity" evidence="2">
    <location>
        <begin position="150"/>
        <end position="162"/>
    </location>
</feature>
<dbReference type="PANTHER" id="PTHR32470:SF2">
    <property type="entry name" value="NADH DEHYDROGENASE [UBIQUINONE] 1 ALPHA SUBCOMPLEX ASSEMBLY FACTOR 2"/>
    <property type="match status" value="1"/>
</dbReference>
<dbReference type="Pfam" id="PF05071">
    <property type="entry name" value="NDUFA12"/>
    <property type="match status" value="1"/>
</dbReference>
<dbReference type="EMBL" id="MRVG01000002">
    <property type="protein sequence ID" value="PMB71840.1"/>
    <property type="molecule type" value="Genomic_DNA"/>
</dbReference>
<gene>
    <name evidence="3" type="primary">N7BML</name>
    <name evidence="3" type="ORF">BM221_001936</name>
</gene>